<protein>
    <submittedName>
        <fullName evidence="2">Uncharacterized protein</fullName>
    </submittedName>
</protein>
<reference evidence="2 3" key="2">
    <citation type="submission" date="2013-11" db="EMBL/GenBank/DDBJ databases">
        <title>The Genome Sequence of Phytophthora parasitica INRA-310.</title>
        <authorList>
            <consortium name="The Broad Institute Genomics Platform"/>
            <person name="Russ C."/>
            <person name="Tyler B."/>
            <person name="Panabieres F."/>
            <person name="Shan W."/>
            <person name="Tripathy S."/>
            <person name="Grunwald N."/>
            <person name="Machado M."/>
            <person name="Johnson C.S."/>
            <person name="Arredondo F."/>
            <person name="Hong C."/>
            <person name="Coffey M."/>
            <person name="Young S.K."/>
            <person name="Zeng Q."/>
            <person name="Gargeya S."/>
            <person name="Fitzgerald M."/>
            <person name="Abouelleil A."/>
            <person name="Alvarado L."/>
            <person name="Chapman S.B."/>
            <person name="Gainer-Dewar J."/>
            <person name="Goldberg J."/>
            <person name="Griggs A."/>
            <person name="Gujja S."/>
            <person name="Hansen M."/>
            <person name="Howarth C."/>
            <person name="Imamovic A."/>
            <person name="Ireland A."/>
            <person name="Larimer J."/>
            <person name="McCowan C."/>
            <person name="Murphy C."/>
            <person name="Pearson M."/>
            <person name="Poon T.W."/>
            <person name="Priest M."/>
            <person name="Roberts A."/>
            <person name="Saif S."/>
            <person name="Shea T."/>
            <person name="Sykes S."/>
            <person name="Wortman J."/>
            <person name="Nusbaum C."/>
            <person name="Birren B."/>
        </authorList>
    </citation>
    <scope>NUCLEOTIDE SEQUENCE [LARGE SCALE GENOMIC DNA]</scope>
    <source>
        <strain evidence="2 3">INRA-310</strain>
    </source>
</reference>
<name>W2PAW1_PHYN3</name>
<evidence type="ECO:0000313" key="3">
    <source>
        <dbReference type="Proteomes" id="UP000018817"/>
    </source>
</evidence>
<dbReference type="VEuPathDB" id="FungiDB:PPTG_24699"/>
<dbReference type="GeneID" id="20193298"/>
<evidence type="ECO:0000256" key="1">
    <source>
        <dbReference type="SAM" id="MobiDB-lite"/>
    </source>
</evidence>
<gene>
    <name evidence="2" type="ORF">PPTG_24699</name>
</gene>
<proteinExistence type="predicted"/>
<dbReference type="AlphaFoldDB" id="W2PAW1"/>
<dbReference type="RefSeq" id="XP_008916504.1">
    <property type="nucleotide sequence ID" value="XM_008918256.1"/>
</dbReference>
<evidence type="ECO:0000313" key="2">
    <source>
        <dbReference type="EMBL" id="ETM98197.1"/>
    </source>
</evidence>
<feature type="region of interest" description="Disordered" evidence="1">
    <location>
        <begin position="1"/>
        <end position="25"/>
    </location>
</feature>
<dbReference type="OrthoDB" id="163234at2759"/>
<reference evidence="3" key="1">
    <citation type="submission" date="2011-12" db="EMBL/GenBank/DDBJ databases">
        <authorList>
            <consortium name="The Broad Institute Genome Sequencing Platform"/>
            <person name="Russ C."/>
            <person name="Tyler B."/>
            <person name="Panabieres F."/>
            <person name="Shan W."/>
            <person name="Tripathy S."/>
            <person name="Grunwald N."/>
            <person name="Machado M."/>
            <person name="Young S.K."/>
            <person name="Zeng Q."/>
            <person name="Gargeya S."/>
            <person name="Fitzgerald M."/>
            <person name="Haas B."/>
            <person name="Abouelleil A."/>
            <person name="Alvarado L."/>
            <person name="Arachchi H.M."/>
            <person name="Berlin A."/>
            <person name="Chapman S.B."/>
            <person name="Gearin G."/>
            <person name="Goldberg J."/>
            <person name="Griggs A."/>
            <person name="Gujja S."/>
            <person name="Hansen M."/>
            <person name="Heiman D."/>
            <person name="Howarth C."/>
            <person name="Larimer J."/>
            <person name="Lui A."/>
            <person name="MacDonald P.J.P."/>
            <person name="McCowen C."/>
            <person name="Montmayeur A."/>
            <person name="Murphy C."/>
            <person name="Neiman D."/>
            <person name="Pearson M."/>
            <person name="Priest M."/>
            <person name="Roberts A."/>
            <person name="Saif S."/>
            <person name="Shea T."/>
            <person name="Sisk P."/>
            <person name="Stolte C."/>
            <person name="Sykes S."/>
            <person name="Wortman J."/>
            <person name="Nusbaum C."/>
            <person name="Birren B."/>
        </authorList>
    </citation>
    <scope>NUCLEOTIDE SEQUENCE [LARGE SCALE GENOMIC DNA]</scope>
    <source>
        <strain evidence="3">INRA-310</strain>
    </source>
</reference>
<organism evidence="2 3">
    <name type="scientific">Phytophthora nicotianae (strain INRA-310)</name>
    <name type="common">Phytophthora parasitica</name>
    <dbReference type="NCBI Taxonomy" id="761204"/>
    <lineage>
        <taxon>Eukaryota</taxon>
        <taxon>Sar</taxon>
        <taxon>Stramenopiles</taxon>
        <taxon>Oomycota</taxon>
        <taxon>Peronosporomycetes</taxon>
        <taxon>Peronosporales</taxon>
        <taxon>Peronosporaceae</taxon>
        <taxon>Phytophthora</taxon>
    </lineage>
</organism>
<sequence>MPASDEEEDEDEDMEGYYSEDDEEPVASRYVVLGKGKNRFGRFLIRGYLNPESNRLTVRRRYLE</sequence>
<accession>W2PAW1</accession>
<dbReference type="Proteomes" id="UP000018817">
    <property type="component" value="Unassembled WGS sequence"/>
</dbReference>
<dbReference type="EMBL" id="KI669726">
    <property type="protein sequence ID" value="ETM98197.1"/>
    <property type="molecule type" value="Genomic_DNA"/>
</dbReference>